<dbReference type="EMBL" id="CM044705">
    <property type="protein sequence ID" value="KAI5663063.1"/>
    <property type="molecule type" value="Genomic_DNA"/>
</dbReference>
<name>A0ACC0ASY7_CATRO</name>
<accession>A0ACC0ASY7</accession>
<gene>
    <name evidence="1" type="ORF">M9H77_22386</name>
</gene>
<comment type="caution">
    <text evidence="1">The sequence shown here is derived from an EMBL/GenBank/DDBJ whole genome shotgun (WGS) entry which is preliminary data.</text>
</comment>
<proteinExistence type="predicted"/>
<protein>
    <submittedName>
        <fullName evidence="1">Uncharacterized protein</fullName>
    </submittedName>
</protein>
<evidence type="ECO:0000313" key="2">
    <source>
        <dbReference type="Proteomes" id="UP001060085"/>
    </source>
</evidence>
<dbReference type="Proteomes" id="UP001060085">
    <property type="component" value="Linkage Group LG05"/>
</dbReference>
<organism evidence="1 2">
    <name type="scientific">Catharanthus roseus</name>
    <name type="common">Madagascar periwinkle</name>
    <name type="synonym">Vinca rosea</name>
    <dbReference type="NCBI Taxonomy" id="4058"/>
    <lineage>
        <taxon>Eukaryota</taxon>
        <taxon>Viridiplantae</taxon>
        <taxon>Streptophyta</taxon>
        <taxon>Embryophyta</taxon>
        <taxon>Tracheophyta</taxon>
        <taxon>Spermatophyta</taxon>
        <taxon>Magnoliopsida</taxon>
        <taxon>eudicotyledons</taxon>
        <taxon>Gunneridae</taxon>
        <taxon>Pentapetalae</taxon>
        <taxon>asterids</taxon>
        <taxon>lamiids</taxon>
        <taxon>Gentianales</taxon>
        <taxon>Apocynaceae</taxon>
        <taxon>Rauvolfioideae</taxon>
        <taxon>Vinceae</taxon>
        <taxon>Catharanthinae</taxon>
        <taxon>Catharanthus</taxon>
    </lineage>
</organism>
<keyword evidence="2" id="KW-1185">Reference proteome</keyword>
<evidence type="ECO:0000313" key="1">
    <source>
        <dbReference type="EMBL" id="KAI5663063.1"/>
    </source>
</evidence>
<sequence length="322" mass="34336">MAMSQRPMNILMATLIISFVLLIGITSAQLSANFYASSCPNALSIIRTAVNSAVSSEARMGASLVRLHFHDCFVNGCDASVLLDDTANFTGEKTAGPNVNSLRGFEVIDNIKTQLERSCPGVVSCADILTVAARDSVVALRGPSWDVALGRRDATTTSLNSVSGNIPGPALNLNQLISSFSNKGFTGNEMVALSGAHTIGQAKCSSFRNRLYNEANLNSTLATSLRPRCPRTGGDNNLSPLDSTTPATFDNAYFTNLLSQNGLLHSDQQLFNGGSTDALVRTYSSNSNAFFTDFANAMVKMSNLSPLTGTNGQIRTNCRRRN</sequence>
<reference evidence="2" key="1">
    <citation type="journal article" date="2023" name="Nat. Plants">
        <title>Single-cell RNA sequencing provides a high-resolution roadmap for understanding the multicellular compartmentation of specialized metabolism.</title>
        <authorList>
            <person name="Sun S."/>
            <person name="Shen X."/>
            <person name="Li Y."/>
            <person name="Li Y."/>
            <person name="Wang S."/>
            <person name="Li R."/>
            <person name="Zhang H."/>
            <person name="Shen G."/>
            <person name="Guo B."/>
            <person name="Wei J."/>
            <person name="Xu J."/>
            <person name="St-Pierre B."/>
            <person name="Chen S."/>
            <person name="Sun C."/>
        </authorList>
    </citation>
    <scope>NUCLEOTIDE SEQUENCE [LARGE SCALE GENOMIC DNA]</scope>
</reference>